<evidence type="ECO:0000256" key="6">
    <source>
        <dbReference type="ARBA" id="ARBA00022741"/>
    </source>
</evidence>
<dbReference type="GO" id="GO:0005524">
    <property type="term" value="F:ATP binding"/>
    <property type="evidence" value="ECO:0007669"/>
    <property type="project" value="UniProtKB-KW"/>
</dbReference>
<proteinExistence type="inferred from homology"/>
<organism evidence="9">
    <name type="scientific">hydrothermal vent metagenome</name>
    <dbReference type="NCBI Taxonomy" id="652676"/>
    <lineage>
        <taxon>unclassified sequences</taxon>
        <taxon>metagenomes</taxon>
        <taxon>ecological metagenomes</taxon>
    </lineage>
</organism>
<dbReference type="GO" id="GO:0015940">
    <property type="term" value="P:pantothenate biosynthetic process"/>
    <property type="evidence" value="ECO:0007669"/>
    <property type="project" value="UniProtKB-UniPathway"/>
</dbReference>
<evidence type="ECO:0000256" key="8">
    <source>
        <dbReference type="ARBA" id="ARBA00048258"/>
    </source>
</evidence>
<dbReference type="GO" id="GO:0004592">
    <property type="term" value="F:pantoate-beta-alanine ligase activity"/>
    <property type="evidence" value="ECO:0007669"/>
    <property type="project" value="UniProtKB-EC"/>
</dbReference>
<reference evidence="9" key="1">
    <citation type="submission" date="2018-06" db="EMBL/GenBank/DDBJ databases">
        <authorList>
            <person name="Zhirakovskaya E."/>
        </authorList>
    </citation>
    <scope>NUCLEOTIDE SEQUENCE</scope>
</reference>
<dbReference type="Gene3D" id="3.40.50.620">
    <property type="entry name" value="HUPs"/>
    <property type="match status" value="1"/>
</dbReference>
<dbReference type="PANTHER" id="PTHR21299">
    <property type="entry name" value="CYTIDYLATE KINASE/PANTOATE-BETA-ALANINE LIGASE"/>
    <property type="match status" value="1"/>
</dbReference>
<dbReference type="GO" id="GO:0005829">
    <property type="term" value="C:cytosol"/>
    <property type="evidence" value="ECO:0007669"/>
    <property type="project" value="TreeGrafter"/>
</dbReference>
<comment type="pathway">
    <text evidence="1">Cofactor biosynthesis; (R)-pantothenate biosynthesis; (R)-pantothenate from (R)-pantoate and beta-alanine: step 1/1.</text>
</comment>
<accession>A0A3B1CPD6</accession>
<evidence type="ECO:0000313" key="9">
    <source>
        <dbReference type="EMBL" id="VAX24560.1"/>
    </source>
</evidence>
<dbReference type="EMBL" id="UOGC01000166">
    <property type="protein sequence ID" value="VAX24560.1"/>
    <property type="molecule type" value="Genomic_DNA"/>
</dbReference>
<dbReference type="HAMAP" id="MF_00158">
    <property type="entry name" value="PanC"/>
    <property type="match status" value="1"/>
</dbReference>
<dbReference type="NCBIfam" id="TIGR00018">
    <property type="entry name" value="panC"/>
    <property type="match status" value="1"/>
</dbReference>
<dbReference type="InterPro" id="IPR014729">
    <property type="entry name" value="Rossmann-like_a/b/a_fold"/>
</dbReference>
<dbReference type="UniPathway" id="UPA00028">
    <property type="reaction ID" value="UER00005"/>
</dbReference>
<dbReference type="EC" id="6.3.2.1" evidence="3"/>
<gene>
    <name evidence="9" type="ORF">MNBD_NITROSPINAE01-617</name>
</gene>
<dbReference type="SUPFAM" id="SSF52374">
    <property type="entry name" value="Nucleotidylyl transferase"/>
    <property type="match status" value="1"/>
</dbReference>
<evidence type="ECO:0000256" key="1">
    <source>
        <dbReference type="ARBA" id="ARBA00004990"/>
    </source>
</evidence>
<dbReference type="Gene3D" id="3.30.1300.10">
    <property type="entry name" value="Pantoate-beta-alanine ligase, C-terminal domain"/>
    <property type="match status" value="1"/>
</dbReference>
<comment type="similarity">
    <text evidence="2">Belongs to the pantothenate synthetase family.</text>
</comment>
<comment type="catalytic activity">
    <reaction evidence="8">
        <text>(R)-pantoate + beta-alanine + ATP = (R)-pantothenate + AMP + diphosphate + H(+)</text>
        <dbReference type="Rhea" id="RHEA:10912"/>
        <dbReference type="ChEBI" id="CHEBI:15378"/>
        <dbReference type="ChEBI" id="CHEBI:15980"/>
        <dbReference type="ChEBI" id="CHEBI:29032"/>
        <dbReference type="ChEBI" id="CHEBI:30616"/>
        <dbReference type="ChEBI" id="CHEBI:33019"/>
        <dbReference type="ChEBI" id="CHEBI:57966"/>
        <dbReference type="ChEBI" id="CHEBI:456215"/>
        <dbReference type="EC" id="6.3.2.1"/>
    </reaction>
</comment>
<keyword evidence="6" id="KW-0547">Nucleotide-binding</keyword>
<evidence type="ECO:0000256" key="3">
    <source>
        <dbReference type="ARBA" id="ARBA00012219"/>
    </source>
</evidence>
<sequence>MKIVKTPAKISAVIGKERRSGKKIGLVPTLGYLHAGHEALIKRARKESDIIVLSSFVNPLQFRKKAYEAYPRDLERDLAICEKLKVNYLFLPDAKDIYPDGFDTYVEVKDLAGSLEGASIRWHYKAVTTIVAKLFNMIYPDKAYFGKKDPHQLILIKRMVADLNFPVKIVAVPTRRAKDGVALSSRNSLLTLEERHALQVLPSAIKKVGALVMRGEKDRSLLTKTLVSELESEKLVTVDFTAVVDEATLLEDKVGSKTLIYAAVFIGGKRLTDNIVVKNR</sequence>
<protein>
    <recommendedName>
        <fullName evidence="3">pantoate--beta-alanine ligase (AMP-forming)</fullName>
        <ecNumber evidence="3">6.3.2.1</ecNumber>
    </recommendedName>
</protein>
<evidence type="ECO:0000256" key="5">
    <source>
        <dbReference type="ARBA" id="ARBA00022655"/>
    </source>
</evidence>
<dbReference type="InterPro" id="IPR003721">
    <property type="entry name" value="Pantoate_ligase"/>
</dbReference>
<name>A0A3B1CPD6_9ZZZZ</name>
<evidence type="ECO:0000256" key="7">
    <source>
        <dbReference type="ARBA" id="ARBA00022840"/>
    </source>
</evidence>
<keyword evidence="7" id="KW-0067">ATP-binding</keyword>
<evidence type="ECO:0000256" key="4">
    <source>
        <dbReference type="ARBA" id="ARBA00022598"/>
    </source>
</evidence>
<dbReference type="Pfam" id="PF02569">
    <property type="entry name" value="Pantoate_ligase"/>
    <property type="match status" value="1"/>
</dbReference>
<keyword evidence="4 9" id="KW-0436">Ligase</keyword>
<keyword evidence="5" id="KW-0566">Pantothenate biosynthesis</keyword>
<dbReference type="AlphaFoldDB" id="A0A3B1CPD6"/>
<dbReference type="InterPro" id="IPR042176">
    <property type="entry name" value="Pantoate_ligase_C"/>
</dbReference>
<evidence type="ECO:0000256" key="2">
    <source>
        <dbReference type="ARBA" id="ARBA00009256"/>
    </source>
</evidence>
<dbReference type="PANTHER" id="PTHR21299:SF1">
    <property type="entry name" value="PANTOATE--BETA-ALANINE LIGASE"/>
    <property type="match status" value="1"/>
</dbReference>